<dbReference type="InterPro" id="IPR010914">
    <property type="entry name" value="RsgA_GTPase_dom"/>
</dbReference>
<keyword evidence="3" id="KW-0690">Ribosome biogenesis</keyword>
<gene>
    <name evidence="3 7" type="primary">rsgA</name>
    <name evidence="6" type="ORF">BGI27_08680</name>
    <name evidence="7" type="ORF">CGU29_15225</name>
</gene>
<feature type="domain" description="EngC GTPase" evidence="4">
    <location>
        <begin position="79"/>
        <end position="228"/>
    </location>
</feature>
<comment type="similarity">
    <text evidence="3">Belongs to the TRAFAC class YlqF/YawG GTPase family. RsgA subfamily.</text>
</comment>
<reference evidence="6 9" key="1">
    <citation type="submission" date="2016-08" db="EMBL/GenBank/DDBJ databases">
        <title>Candidatus Dactylopiibacterium carminicum genome sequence.</title>
        <authorList>
            <person name="Ramirez-Puebla S.T."/>
            <person name="Ormeno-Orrillo E."/>
            <person name="Vera-Ponce De Leon A."/>
            <person name="Luis L."/>
            <person name="Sanchez-Flores A."/>
            <person name="Monica R."/>
            <person name="Martinez-Romero E."/>
        </authorList>
    </citation>
    <scope>NUCLEOTIDE SEQUENCE [LARGE SCALE GENOMIC DNA]</scope>
    <source>
        <strain evidence="6">END1</strain>
    </source>
</reference>
<keyword evidence="3" id="KW-0862">Zinc</keyword>
<feature type="binding site" evidence="3">
    <location>
        <position position="259"/>
    </location>
    <ligand>
        <name>Zn(2+)</name>
        <dbReference type="ChEBI" id="CHEBI:29105"/>
    </ligand>
</feature>
<dbReference type="PANTHER" id="PTHR32120">
    <property type="entry name" value="SMALL RIBOSOMAL SUBUNIT BIOGENESIS GTPASE RSGA"/>
    <property type="match status" value="1"/>
</dbReference>
<feature type="binding site" evidence="3">
    <location>
        <begin position="118"/>
        <end position="121"/>
    </location>
    <ligand>
        <name>GTP</name>
        <dbReference type="ChEBI" id="CHEBI:37565"/>
    </ligand>
</feature>
<dbReference type="NCBIfam" id="TIGR00157">
    <property type="entry name" value="ribosome small subunit-dependent GTPase A"/>
    <property type="match status" value="1"/>
</dbReference>
<name>A0A272ENE5_9RHOO</name>
<comment type="caution">
    <text evidence="7">The sequence shown here is derived from an EMBL/GenBank/DDBJ whole genome shotgun (WGS) entry which is preliminary data.</text>
</comment>
<dbReference type="GO" id="GO:0042274">
    <property type="term" value="P:ribosomal small subunit biogenesis"/>
    <property type="evidence" value="ECO:0007669"/>
    <property type="project" value="UniProtKB-UniRule"/>
</dbReference>
<dbReference type="GO" id="GO:0005525">
    <property type="term" value="F:GTP binding"/>
    <property type="evidence" value="ECO:0007669"/>
    <property type="project" value="UniProtKB-UniRule"/>
</dbReference>
<sequence>MSQPLTGTVVAAFGRQYAVRLEDGRELLCVPRAKKSEVACGDAVEIALTSADQGVIERIRERSSLFYRADQWKEKLIAANVSQVVVVVATEPGFSDELITRCLVAADAQDIPALIVLNKCDLVAQLPAARAQLEIFVRAGHEVLALSAREDVAVLRNRLAGHTSLLVGQSGMGKSTLTNALVPDAEARTREISAVLDSGKHTTTHARLYPLPADTTSGGFLIDSPGLQSFGLAHLSQREIETGFLEIRPLLGSCRFRDCQHLKEPDCALRAARDAGDFSERRYATLLQLLDEHRVAVRHRLEH</sequence>
<dbReference type="PROSITE" id="PS50936">
    <property type="entry name" value="ENGC_GTPASE"/>
    <property type="match status" value="1"/>
</dbReference>
<comment type="function">
    <text evidence="3">One of several proteins that assist in the late maturation steps of the functional core of the 30S ribosomal subunit. Helps release RbfA from mature subunits. May play a role in the assembly of ribosomal proteins into the subunit. Circularly permuted GTPase that catalyzes slow GTP hydrolysis, GTPase activity is stimulated by the 30S ribosomal subunit.</text>
</comment>
<keyword evidence="9" id="KW-1185">Reference proteome</keyword>
<dbReference type="AlphaFoldDB" id="A0A272ENE5"/>
<keyword evidence="3" id="KW-0378">Hydrolase</keyword>
<dbReference type="InterPro" id="IPR004881">
    <property type="entry name" value="Ribosome_biogen_GTPase_RsgA"/>
</dbReference>
<feature type="binding site" evidence="3">
    <location>
        <begin position="168"/>
        <end position="176"/>
    </location>
    <ligand>
        <name>GTP</name>
        <dbReference type="ChEBI" id="CHEBI:37565"/>
    </ligand>
</feature>
<feature type="domain" description="CP-type G" evidence="5">
    <location>
        <begin position="73"/>
        <end position="230"/>
    </location>
</feature>
<dbReference type="Proteomes" id="UP000623509">
    <property type="component" value="Unassembled WGS sequence"/>
</dbReference>
<evidence type="ECO:0000313" key="8">
    <source>
        <dbReference type="Proteomes" id="UP000216107"/>
    </source>
</evidence>
<feature type="binding site" evidence="3">
    <location>
        <position position="254"/>
    </location>
    <ligand>
        <name>Zn(2+)</name>
        <dbReference type="ChEBI" id="CHEBI:29105"/>
    </ligand>
</feature>
<organism evidence="7 8">
    <name type="scientific">Candidatus Dactylopiibacterium carminicum</name>
    <dbReference type="NCBI Taxonomy" id="857335"/>
    <lineage>
        <taxon>Bacteria</taxon>
        <taxon>Pseudomonadati</taxon>
        <taxon>Pseudomonadota</taxon>
        <taxon>Betaproteobacteria</taxon>
        <taxon>Rhodocyclales</taxon>
        <taxon>Rhodocyclaceae</taxon>
        <taxon>Candidatus Dactylopiibacterium</taxon>
    </lineage>
</organism>
<comment type="subcellular location">
    <subcellularLocation>
        <location evidence="3">Cytoplasm</location>
    </subcellularLocation>
</comment>
<dbReference type="GO" id="GO:0003924">
    <property type="term" value="F:GTPase activity"/>
    <property type="evidence" value="ECO:0007669"/>
    <property type="project" value="UniProtKB-UniRule"/>
</dbReference>
<accession>A0A272ENE5</accession>
<dbReference type="OrthoDB" id="9809485at2"/>
<reference evidence="7 8" key="2">
    <citation type="submission" date="2017-07" db="EMBL/GenBank/DDBJ databases">
        <title>Candidatus Dactylopiibacterium carminicum, a nitrogen-fixing symbiont of the cochineal insect Dactylopius coccus and Dactylopius opuntiae (Hemiptera: Coccoidea: Dactylopiidae).</title>
        <authorList>
            <person name="Vera A."/>
        </authorList>
    </citation>
    <scope>NUCLEOTIDE SEQUENCE [LARGE SCALE GENOMIC DNA]</scope>
    <source>
        <strain evidence="7 8">NFDCM</strain>
    </source>
</reference>
<keyword evidence="2 3" id="KW-0342">GTP-binding</keyword>
<dbReference type="Gene3D" id="2.40.50.140">
    <property type="entry name" value="Nucleic acid-binding proteins"/>
    <property type="match status" value="1"/>
</dbReference>
<protein>
    <recommendedName>
        <fullName evidence="3">Small ribosomal subunit biogenesis GTPase RsgA</fullName>
        <ecNumber evidence="3">3.6.1.-</ecNumber>
    </recommendedName>
</protein>
<dbReference type="GO" id="GO:0005737">
    <property type="term" value="C:cytoplasm"/>
    <property type="evidence" value="ECO:0007669"/>
    <property type="project" value="UniProtKB-SubCell"/>
</dbReference>
<dbReference type="Proteomes" id="UP000216107">
    <property type="component" value="Unassembled WGS sequence"/>
</dbReference>
<feature type="binding site" evidence="3">
    <location>
        <position position="267"/>
    </location>
    <ligand>
        <name>Zn(2+)</name>
        <dbReference type="ChEBI" id="CHEBI:29105"/>
    </ligand>
</feature>
<keyword evidence="3" id="KW-0963">Cytoplasm</keyword>
<evidence type="ECO:0000259" key="5">
    <source>
        <dbReference type="PROSITE" id="PS51721"/>
    </source>
</evidence>
<dbReference type="GO" id="GO:0046872">
    <property type="term" value="F:metal ion binding"/>
    <property type="evidence" value="ECO:0007669"/>
    <property type="project" value="UniProtKB-KW"/>
</dbReference>
<proteinExistence type="inferred from homology"/>
<keyword evidence="3" id="KW-0694">RNA-binding</keyword>
<evidence type="ECO:0000313" key="9">
    <source>
        <dbReference type="Proteomes" id="UP000623509"/>
    </source>
</evidence>
<dbReference type="PANTHER" id="PTHR32120:SF11">
    <property type="entry name" value="SMALL RIBOSOMAL SUBUNIT BIOGENESIS GTPASE RSGA 1, MITOCHONDRIAL-RELATED"/>
    <property type="match status" value="1"/>
</dbReference>
<dbReference type="InterPro" id="IPR012340">
    <property type="entry name" value="NA-bd_OB-fold"/>
</dbReference>
<dbReference type="InterPro" id="IPR027417">
    <property type="entry name" value="P-loop_NTPase"/>
</dbReference>
<dbReference type="Pfam" id="PF03193">
    <property type="entry name" value="RsgA_GTPase"/>
    <property type="match status" value="1"/>
</dbReference>
<dbReference type="PROSITE" id="PS51721">
    <property type="entry name" value="G_CP"/>
    <property type="match status" value="1"/>
</dbReference>
<dbReference type="RefSeq" id="WP_095524497.1">
    <property type="nucleotide sequence ID" value="NZ_MDUX01000024.1"/>
</dbReference>
<dbReference type="SUPFAM" id="SSF50249">
    <property type="entry name" value="Nucleic acid-binding proteins"/>
    <property type="match status" value="1"/>
</dbReference>
<evidence type="ECO:0000259" key="4">
    <source>
        <dbReference type="PROSITE" id="PS50936"/>
    </source>
</evidence>
<dbReference type="HAMAP" id="MF_01820">
    <property type="entry name" value="GTPase_RsgA"/>
    <property type="match status" value="1"/>
</dbReference>
<evidence type="ECO:0000256" key="2">
    <source>
        <dbReference type="ARBA" id="ARBA00023134"/>
    </source>
</evidence>
<dbReference type="CDD" id="cd01854">
    <property type="entry name" value="YjeQ_EngC"/>
    <property type="match status" value="1"/>
</dbReference>
<dbReference type="InterPro" id="IPR030378">
    <property type="entry name" value="G_CP_dom"/>
</dbReference>
<evidence type="ECO:0000256" key="1">
    <source>
        <dbReference type="ARBA" id="ARBA00022741"/>
    </source>
</evidence>
<feature type="binding site" evidence="3">
    <location>
        <position position="261"/>
    </location>
    <ligand>
        <name>Zn(2+)</name>
        <dbReference type="ChEBI" id="CHEBI:29105"/>
    </ligand>
</feature>
<comment type="cofactor">
    <cofactor evidence="3">
        <name>Zn(2+)</name>
        <dbReference type="ChEBI" id="CHEBI:29105"/>
    </cofactor>
    <text evidence="3">Binds 1 zinc ion per subunit.</text>
</comment>
<comment type="subunit">
    <text evidence="3">Monomer. Associates with 30S ribosomal subunit, binds 16S rRNA.</text>
</comment>
<evidence type="ECO:0000256" key="3">
    <source>
        <dbReference type="HAMAP-Rule" id="MF_01820"/>
    </source>
</evidence>
<evidence type="ECO:0000313" key="7">
    <source>
        <dbReference type="EMBL" id="PAS91648.1"/>
    </source>
</evidence>
<dbReference type="GO" id="GO:0019843">
    <property type="term" value="F:rRNA binding"/>
    <property type="evidence" value="ECO:0007669"/>
    <property type="project" value="UniProtKB-KW"/>
</dbReference>
<keyword evidence="3" id="KW-0479">Metal-binding</keyword>
<dbReference type="Gene3D" id="1.10.40.50">
    <property type="entry name" value="Probable gtpase engc, domain 3"/>
    <property type="match status" value="1"/>
</dbReference>
<keyword evidence="1 3" id="KW-0547">Nucleotide-binding</keyword>
<dbReference type="EMBL" id="NMRN01000068">
    <property type="protein sequence ID" value="PAS91648.1"/>
    <property type="molecule type" value="Genomic_DNA"/>
</dbReference>
<dbReference type="EMBL" id="MDUX01000024">
    <property type="protein sequence ID" value="KAF7599255.1"/>
    <property type="molecule type" value="Genomic_DNA"/>
</dbReference>
<keyword evidence="3" id="KW-0699">rRNA-binding</keyword>
<evidence type="ECO:0000313" key="6">
    <source>
        <dbReference type="EMBL" id="KAF7599255.1"/>
    </source>
</evidence>
<dbReference type="Gene3D" id="3.40.50.300">
    <property type="entry name" value="P-loop containing nucleotide triphosphate hydrolases"/>
    <property type="match status" value="1"/>
</dbReference>
<dbReference type="EC" id="3.6.1.-" evidence="3"/>
<dbReference type="SUPFAM" id="SSF52540">
    <property type="entry name" value="P-loop containing nucleoside triphosphate hydrolases"/>
    <property type="match status" value="1"/>
</dbReference>